<dbReference type="EMBL" id="LFJN01000013">
    <property type="protein sequence ID" value="KPI40092.1"/>
    <property type="molecule type" value="Genomic_DNA"/>
</dbReference>
<keyword evidence="2" id="KW-0560">Oxidoreductase</keyword>
<comment type="caution">
    <text evidence="5">The sequence shown here is derived from an EMBL/GenBank/DDBJ whole genome shotgun (WGS) entry which is preliminary data.</text>
</comment>
<dbReference type="GeneID" id="28732309"/>
<dbReference type="PANTHER" id="PTHR43364:SF7">
    <property type="entry name" value="NADP-DEPENDENT OXIDOREDUCTASE DOMAIN-CONTAINING PROTEIN-RELATED"/>
    <property type="match status" value="1"/>
</dbReference>
<dbReference type="PANTHER" id="PTHR43364">
    <property type="entry name" value="NADH-SPECIFIC METHYLGLYOXAL REDUCTASE-RELATED"/>
    <property type="match status" value="1"/>
</dbReference>
<dbReference type="InterPro" id="IPR023210">
    <property type="entry name" value="NADP_OxRdtase_dom"/>
</dbReference>
<dbReference type="OrthoDB" id="48988at2759"/>
<feature type="domain" description="NADP-dependent oxidoreductase" evidence="4">
    <location>
        <begin position="26"/>
        <end position="330"/>
    </location>
</feature>
<dbReference type="AlphaFoldDB" id="A0A0N1H9A8"/>
<dbReference type="SUPFAM" id="SSF51430">
    <property type="entry name" value="NAD(P)-linked oxidoreductase"/>
    <property type="match status" value="1"/>
</dbReference>
<sequence length="375" mass="41195">MTASTPASPLKRHRLLAPSAAVLVSPLCLGGMNFGDAWKSALGECDMTTTFEILDTFYAAGGNFIDTSNNYQAEQSEAWIGEWLSQQPDRRDEIVIATKYAEDWKTHSGPSLQQSNYGGNSAKSLHISVQASLKKLQTTYIDLLYVHFWDYTAMVEEVMSSLNVLVTQGKVLYLGICNTPAWVVVKCNAFARSHGMRGFSVYQGRWSAADRDLEREIVPMCMSEGMGIAPWGVLGGGYFKNPEDTDRQPDGRNLESLSVGRESSISLVLHRIAQSRQVPLTSIALAYIMHKAPYVFPIVGGRKVSHLKANISALGIALSDAEMEEIEGAYDFDIGFPHNLMSGPKPPKNPGDNLLTQIRGQFDFVEGPRAIKPAL</sequence>
<gene>
    <name evidence="5" type="ORF">AB675_11569</name>
</gene>
<dbReference type="GO" id="GO:0016491">
    <property type="term" value="F:oxidoreductase activity"/>
    <property type="evidence" value="ECO:0007669"/>
    <property type="project" value="UniProtKB-KW"/>
</dbReference>
<reference evidence="5 6" key="1">
    <citation type="submission" date="2015-06" db="EMBL/GenBank/DDBJ databases">
        <title>Draft genome of the ant-associated black yeast Phialophora attae CBS 131958.</title>
        <authorList>
            <person name="Moreno L.F."/>
            <person name="Stielow B.J."/>
            <person name="de Hoog S."/>
            <person name="Vicente V.A."/>
            <person name="Weiss V.A."/>
            <person name="de Vries M."/>
            <person name="Cruz L.M."/>
            <person name="Souza E.M."/>
        </authorList>
    </citation>
    <scope>NUCLEOTIDE SEQUENCE [LARGE SCALE GENOMIC DNA]</scope>
    <source>
        <strain evidence="5 6">CBS 131958</strain>
    </source>
</reference>
<organism evidence="5 6">
    <name type="scientific">Cyphellophora attinorum</name>
    <dbReference type="NCBI Taxonomy" id="1664694"/>
    <lineage>
        <taxon>Eukaryota</taxon>
        <taxon>Fungi</taxon>
        <taxon>Dikarya</taxon>
        <taxon>Ascomycota</taxon>
        <taxon>Pezizomycotina</taxon>
        <taxon>Eurotiomycetes</taxon>
        <taxon>Chaetothyriomycetidae</taxon>
        <taxon>Chaetothyriales</taxon>
        <taxon>Cyphellophoraceae</taxon>
        <taxon>Cyphellophora</taxon>
    </lineage>
</organism>
<evidence type="ECO:0000256" key="1">
    <source>
        <dbReference type="ARBA" id="ARBA00022857"/>
    </source>
</evidence>
<evidence type="ECO:0000313" key="5">
    <source>
        <dbReference type="EMBL" id="KPI40092.1"/>
    </source>
</evidence>
<keyword evidence="6" id="KW-1185">Reference proteome</keyword>
<evidence type="ECO:0000256" key="2">
    <source>
        <dbReference type="ARBA" id="ARBA00023002"/>
    </source>
</evidence>
<dbReference type="Proteomes" id="UP000038010">
    <property type="component" value="Unassembled WGS sequence"/>
</dbReference>
<dbReference type="VEuPathDB" id="FungiDB:AB675_11569"/>
<evidence type="ECO:0000259" key="4">
    <source>
        <dbReference type="Pfam" id="PF00248"/>
    </source>
</evidence>
<protein>
    <submittedName>
        <fullName evidence="5">Norsolorinic acid A</fullName>
    </submittedName>
</protein>
<dbReference type="InterPro" id="IPR036812">
    <property type="entry name" value="NAD(P)_OxRdtase_dom_sf"/>
</dbReference>
<dbReference type="STRING" id="1664694.A0A0N1H9A8"/>
<dbReference type="Gene3D" id="3.20.20.100">
    <property type="entry name" value="NADP-dependent oxidoreductase domain"/>
    <property type="match status" value="1"/>
</dbReference>
<proteinExistence type="inferred from homology"/>
<evidence type="ECO:0000256" key="3">
    <source>
        <dbReference type="ARBA" id="ARBA00038157"/>
    </source>
</evidence>
<dbReference type="RefSeq" id="XP_018000055.1">
    <property type="nucleotide sequence ID" value="XM_018140428.1"/>
</dbReference>
<comment type="similarity">
    <text evidence="3">Belongs to the aldo/keto reductase family. Aldo/keto reductase 2 subfamily.</text>
</comment>
<dbReference type="InterPro" id="IPR050523">
    <property type="entry name" value="AKR_Detox_Biosynth"/>
</dbReference>
<accession>A0A0N1H9A8</accession>
<name>A0A0N1H9A8_9EURO</name>
<dbReference type="Pfam" id="PF00248">
    <property type="entry name" value="Aldo_ket_red"/>
    <property type="match status" value="1"/>
</dbReference>
<evidence type="ECO:0000313" key="6">
    <source>
        <dbReference type="Proteomes" id="UP000038010"/>
    </source>
</evidence>
<keyword evidence="1" id="KW-0521">NADP</keyword>